<dbReference type="Proteomes" id="UP001168423">
    <property type="component" value="Unassembled WGS sequence"/>
</dbReference>
<keyword evidence="4" id="KW-1185">Reference proteome</keyword>
<protein>
    <submittedName>
        <fullName evidence="3">PGF-CTERM sorting domain-containing protein</fullName>
    </submittedName>
</protein>
<evidence type="ECO:0000313" key="3">
    <source>
        <dbReference type="EMBL" id="MDN7011836.1"/>
    </source>
</evidence>
<evidence type="ECO:0000256" key="1">
    <source>
        <dbReference type="ARBA" id="ARBA00022729"/>
    </source>
</evidence>
<accession>A0ABT8M0C6</accession>
<name>A0ABT8M0C6_9EURY</name>
<organism evidence="3 4">
    <name type="scientific">Methanoculleus methanifontis</name>
    <dbReference type="NCBI Taxonomy" id="2584086"/>
    <lineage>
        <taxon>Archaea</taxon>
        <taxon>Methanobacteriati</taxon>
        <taxon>Methanobacteriota</taxon>
        <taxon>Stenosarchaea group</taxon>
        <taxon>Methanomicrobia</taxon>
        <taxon>Methanomicrobiales</taxon>
        <taxon>Methanomicrobiaceae</taxon>
        <taxon>Methanoculleus</taxon>
    </lineage>
</organism>
<feature type="domain" description="PGF-CTERM archaeal protein-sorting signal" evidence="2">
    <location>
        <begin position="211"/>
        <end position="232"/>
    </location>
</feature>
<evidence type="ECO:0000313" key="4">
    <source>
        <dbReference type="Proteomes" id="UP001168423"/>
    </source>
</evidence>
<dbReference type="EMBL" id="VCYI01000002">
    <property type="protein sequence ID" value="MDN7011836.1"/>
    <property type="molecule type" value="Genomic_DNA"/>
</dbReference>
<sequence length="232" mass="24589">MYLIWTNYNLPRCICMNHDGKVLKACAAALFLFALICMPASASQNTIETEVAGIIELADALYDDATTILEETRVINRDANVSDEVKQVSKPIHMASHELEHIAEHIQDDALELQTLVADPVANRAAIDGVVADIGVNVGNYTALLESQHENVHELEEIVPASHKGNAEGVHDAAHQAERDAKNLLRTTDVLVAALDAGTAAPAPSSSAESPGFGAVAALGGLAAVAYAAHRR</sequence>
<reference evidence="3" key="1">
    <citation type="submission" date="2019-05" db="EMBL/GenBank/DDBJ databases">
        <title>Isolation and characterization of methanogens from the cold seep sediment at Four-Way Closure Ridge.</title>
        <authorList>
            <person name="You Y.-T."/>
            <person name="Chen S.-C."/>
            <person name="Zhang W.-L."/>
            <person name="Lai M.-C."/>
        </authorList>
    </citation>
    <scope>NUCLEOTIDE SEQUENCE</scope>
    <source>
        <strain evidence="3">FWC-SCC3</strain>
    </source>
</reference>
<comment type="caution">
    <text evidence="3">The sequence shown here is derived from an EMBL/GenBank/DDBJ whole genome shotgun (WGS) entry which is preliminary data.</text>
</comment>
<proteinExistence type="predicted"/>
<dbReference type="NCBIfam" id="TIGR04126">
    <property type="entry name" value="PGF_CTERM"/>
    <property type="match status" value="1"/>
</dbReference>
<dbReference type="Pfam" id="PF18204">
    <property type="entry name" value="PGF-CTERM"/>
    <property type="match status" value="1"/>
</dbReference>
<gene>
    <name evidence="3" type="ORF">FGW20_02010</name>
</gene>
<evidence type="ECO:0000259" key="2">
    <source>
        <dbReference type="Pfam" id="PF18204"/>
    </source>
</evidence>
<keyword evidence="1" id="KW-0732">Signal</keyword>
<dbReference type="InterPro" id="IPR026371">
    <property type="entry name" value="PGF_CTERM"/>
</dbReference>